<protein>
    <recommendedName>
        <fullName evidence="7">Methyl-accepting transducer domain-containing protein</fullName>
    </recommendedName>
</protein>
<sequence length="317" mass="34074">MGQFANGHLNINLQEQGSDELSLTFQALRNAVNSTTAIVNRLQSQAGNLQSNAAHVNGTAHRSADNAQIVSNNVLSINTKVNELLNVSNEVNALLSSSTNDAESTALSCSEADKRITASLKFQRQFEQQVGTLSEQIKTLSHSANSITSIADTIQGVSEQTNLLALNAAIEAARAGEQGRGFAVVADEVRALANRSGEAVKEISQLASTMTQNFNQVVDLLGLVNSELQSNVELFEHSAKDVRNANEHSDLSRTRIQSALAMNQSQLKALDGIHHFIEELQKVSDSALESVSEMNTLSDDLSASSTTLNDMVSHFKQ</sequence>
<keyword evidence="3" id="KW-1133">Transmembrane helix</keyword>
<evidence type="ECO:0000256" key="1">
    <source>
        <dbReference type="ARBA" id="ARBA00004370"/>
    </source>
</evidence>
<dbReference type="PROSITE" id="PS50111">
    <property type="entry name" value="CHEMOTAXIS_TRANSDUC_2"/>
    <property type="match status" value="1"/>
</dbReference>
<evidence type="ECO:0000259" key="7">
    <source>
        <dbReference type="PROSITE" id="PS50111"/>
    </source>
</evidence>
<evidence type="ECO:0000256" key="4">
    <source>
        <dbReference type="ARBA" id="ARBA00023136"/>
    </source>
</evidence>
<name>A0A2K9LRL3_9GAMM</name>
<dbReference type="GO" id="GO:0006935">
    <property type="term" value="P:chemotaxis"/>
    <property type="evidence" value="ECO:0007669"/>
    <property type="project" value="UniProtKB-ARBA"/>
</dbReference>
<organism evidence="8 9">
    <name type="scientific">Ketobacter alkanivorans</name>
    <dbReference type="NCBI Taxonomy" id="1917421"/>
    <lineage>
        <taxon>Bacteria</taxon>
        <taxon>Pseudomonadati</taxon>
        <taxon>Pseudomonadota</taxon>
        <taxon>Gammaproteobacteria</taxon>
        <taxon>Pseudomonadales</taxon>
        <taxon>Ketobacteraceae</taxon>
        <taxon>Ketobacter</taxon>
    </lineage>
</organism>
<evidence type="ECO:0000313" key="9">
    <source>
        <dbReference type="Proteomes" id="UP000235116"/>
    </source>
</evidence>
<dbReference type="AlphaFoldDB" id="A0A2K9LRL3"/>
<dbReference type="EMBL" id="CP022684">
    <property type="protein sequence ID" value="AUM14932.1"/>
    <property type="molecule type" value="Genomic_DNA"/>
</dbReference>
<evidence type="ECO:0000313" key="8">
    <source>
        <dbReference type="EMBL" id="AUM14932.1"/>
    </source>
</evidence>
<evidence type="ECO:0000256" key="6">
    <source>
        <dbReference type="PROSITE-ProRule" id="PRU00284"/>
    </source>
</evidence>
<dbReference type="Pfam" id="PF00015">
    <property type="entry name" value="MCPsignal"/>
    <property type="match status" value="1"/>
</dbReference>
<accession>A0A2K9LRL3</accession>
<evidence type="ECO:0000256" key="5">
    <source>
        <dbReference type="ARBA" id="ARBA00023224"/>
    </source>
</evidence>
<keyword evidence="2" id="KW-0812">Transmembrane</keyword>
<dbReference type="SUPFAM" id="SSF58104">
    <property type="entry name" value="Methyl-accepting chemotaxis protein (MCP) signaling domain"/>
    <property type="match status" value="1"/>
</dbReference>
<dbReference type="InterPro" id="IPR004089">
    <property type="entry name" value="MCPsignal_dom"/>
</dbReference>
<evidence type="ECO:0000256" key="3">
    <source>
        <dbReference type="ARBA" id="ARBA00022989"/>
    </source>
</evidence>
<dbReference type="KEGG" id="kak:Kalk_12480"/>
<feature type="domain" description="Methyl-accepting transducer" evidence="7">
    <location>
        <begin position="45"/>
        <end position="302"/>
    </location>
</feature>
<dbReference type="Proteomes" id="UP000235116">
    <property type="component" value="Chromosome"/>
</dbReference>
<evidence type="ECO:0000256" key="2">
    <source>
        <dbReference type="ARBA" id="ARBA00022692"/>
    </source>
</evidence>
<dbReference type="SMART" id="SM00283">
    <property type="entry name" value="MA"/>
    <property type="match status" value="1"/>
</dbReference>
<dbReference type="PANTHER" id="PTHR32089:SF112">
    <property type="entry name" value="LYSOZYME-LIKE PROTEIN-RELATED"/>
    <property type="match status" value="1"/>
</dbReference>
<keyword evidence="9" id="KW-1185">Reference proteome</keyword>
<gene>
    <name evidence="8" type="ORF">Kalk_12480</name>
</gene>
<dbReference type="PANTHER" id="PTHR32089">
    <property type="entry name" value="METHYL-ACCEPTING CHEMOTAXIS PROTEIN MCPB"/>
    <property type="match status" value="1"/>
</dbReference>
<proteinExistence type="predicted"/>
<keyword evidence="4" id="KW-0472">Membrane</keyword>
<dbReference type="GO" id="GO:0016020">
    <property type="term" value="C:membrane"/>
    <property type="evidence" value="ECO:0007669"/>
    <property type="project" value="UniProtKB-SubCell"/>
</dbReference>
<dbReference type="GO" id="GO:0007165">
    <property type="term" value="P:signal transduction"/>
    <property type="evidence" value="ECO:0007669"/>
    <property type="project" value="UniProtKB-KW"/>
</dbReference>
<reference evidence="9" key="1">
    <citation type="submission" date="2017-08" db="EMBL/GenBank/DDBJ databases">
        <title>Direct submision.</title>
        <authorList>
            <person name="Kim S.-J."/>
            <person name="Rhee S.-K."/>
        </authorList>
    </citation>
    <scope>NUCLEOTIDE SEQUENCE [LARGE SCALE GENOMIC DNA]</scope>
    <source>
        <strain evidence="9">GI5</strain>
    </source>
</reference>
<dbReference type="Gene3D" id="1.10.287.950">
    <property type="entry name" value="Methyl-accepting chemotaxis protein"/>
    <property type="match status" value="1"/>
</dbReference>
<keyword evidence="5 6" id="KW-0807">Transducer</keyword>
<comment type="subcellular location">
    <subcellularLocation>
        <location evidence="1">Membrane</location>
    </subcellularLocation>
</comment>